<dbReference type="SUPFAM" id="SSF53756">
    <property type="entry name" value="UDP-Glycosyltransferase/glycogen phosphorylase"/>
    <property type="match status" value="1"/>
</dbReference>
<dbReference type="RefSeq" id="WP_345924092.1">
    <property type="nucleotide sequence ID" value="NZ_JBDIVF010000001.1"/>
</dbReference>
<dbReference type="Pfam" id="PF13432">
    <property type="entry name" value="TPR_16"/>
    <property type="match status" value="2"/>
</dbReference>
<reference evidence="2 3" key="1">
    <citation type="submission" date="2024-07" db="EMBL/GenBank/DDBJ databases">
        <title>Uliginosibacterium paludis KCTC:42655.</title>
        <authorList>
            <person name="Kim M.K."/>
        </authorList>
    </citation>
    <scope>NUCLEOTIDE SEQUENCE [LARGE SCALE GENOMIC DNA]</scope>
    <source>
        <strain evidence="2 3">KCTC 42655</strain>
    </source>
</reference>
<dbReference type="SUPFAM" id="SSF48452">
    <property type="entry name" value="TPR-like"/>
    <property type="match status" value="1"/>
</dbReference>
<dbReference type="PANTHER" id="PTHR12558">
    <property type="entry name" value="CELL DIVISION CYCLE 16,23,27"/>
    <property type="match status" value="1"/>
</dbReference>
<keyword evidence="1" id="KW-0802">TPR repeat</keyword>
<dbReference type="PANTHER" id="PTHR12558:SF13">
    <property type="entry name" value="CELL DIVISION CYCLE PROTEIN 27 HOMOLOG"/>
    <property type="match status" value="1"/>
</dbReference>
<dbReference type="Pfam" id="PF01075">
    <property type="entry name" value="Glyco_transf_9"/>
    <property type="match status" value="1"/>
</dbReference>
<evidence type="ECO:0000256" key="1">
    <source>
        <dbReference type="PROSITE-ProRule" id="PRU00339"/>
    </source>
</evidence>
<dbReference type="SMART" id="SM00028">
    <property type="entry name" value="TPR"/>
    <property type="match status" value="6"/>
</dbReference>
<dbReference type="InterPro" id="IPR019734">
    <property type="entry name" value="TPR_rpt"/>
</dbReference>
<proteinExistence type="predicted"/>
<dbReference type="PROSITE" id="PS50005">
    <property type="entry name" value="TPR"/>
    <property type="match status" value="2"/>
</dbReference>
<dbReference type="Gene3D" id="3.40.50.2000">
    <property type="entry name" value="Glycogen Phosphorylase B"/>
    <property type="match status" value="1"/>
</dbReference>
<feature type="repeat" description="TPR" evidence="1">
    <location>
        <begin position="6"/>
        <end position="39"/>
    </location>
</feature>
<evidence type="ECO:0000313" key="2">
    <source>
        <dbReference type="EMBL" id="MET1489005.1"/>
    </source>
</evidence>
<dbReference type="Proteomes" id="UP001548590">
    <property type="component" value="Unassembled WGS sequence"/>
</dbReference>
<dbReference type="Pfam" id="PF14559">
    <property type="entry name" value="TPR_19"/>
    <property type="match status" value="1"/>
</dbReference>
<feature type="repeat" description="TPR" evidence="1">
    <location>
        <begin position="209"/>
        <end position="242"/>
    </location>
</feature>
<gene>
    <name evidence="2" type="ORF">ABVT11_04145</name>
</gene>
<dbReference type="Gene3D" id="1.25.40.10">
    <property type="entry name" value="Tetratricopeptide repeat domain"/>
    <property type="match status" value="2"/>
</dbReference>
<comment type="caution">
    <text evidence="2">The sequence shown here is derived from an EMBL/GenBank/DDBJ whole genome shotgun (WGS) entry which is preliminary data.</text>
</comment>
<keyword evidence="3" id="KW-1185">Reference proteome</keyword>
<name>A0ABV2CM77_9RHOO</name>
<accession>A0ABV2CM77</accession>
<protein>
    <submittedName>
        <fullName evidence="2">Tetratricopeptide repeat protein</fullName>
    </submittedName>
</protein>
<evidence type="ECO:0000313" key="3">
    <source>
        <dbReference type="Proteomes" id="UP001548590"/>
    </source>
</evidence>
<dbReference type="InterPro" id="IPR002201">
    <property type="entry name" value="Glyco_trans_9"/>
</dbReference>
<organism evidence="2 3">
    <name type="scientific">Uliginosibacterium paludis</name>
    <dbReference type="NCBI Taxonomy" id="1615952"/>
    <lineage>
        <taxon>Bacteria</taxon>
        <taxon>Pseudomonadati</taxon>
        <taxon>Pseudomonadota</taxon>
        <taxon>Betaproteobacteria</taxon>
        <taxon>Rhodocyclales</taxon>
        <taxon>Zoogloeaceae</taxon>
        <taxon>Uliginosibacterium</taxon>
    </lineage>
</organism>
<dbReference type="EMBL" id="JBEWLZ010000002">
    <property type="protein sequence ID" value="MET1489005.1"/>
    <property type="molecule type" value="Genomic_DNA"/>
</dbReference>
<dbReference type="InterPro" id="IPR011990">
    <property type="entry name" value="TPR-like_helical_dom_sf"/>
</dbReference>
<sequence length="560" mass="61441">MNLDQARALFLESLVYHEAGDFRRAEALLRRALELSPDRVSIVSNLCGALLAQGRFREALPYAEQACRLEPGSLLSWDHAAMCHEETANWPAALGCLDRALALGATQDIQRRRVTCLLAMERRDEARSVLEALCAAGEALPDDFQLLAAMQFEQGEHARALGNSNRALELAPDFAPAALMRADALLKLGRPAEAREAALHATRCGAGFWQTWFALGNARVECNDADGALEAFERAAELCGDDPAGYRLRWNRALALLQSGDLARGLPAFECRRERPEAASQQWPASPRWDGRRVAAGQTLLLVSEQGLGDTLQFVRYATFLAGMGARVLLWVEPALIQVLAGCPGVAGLFSKDEAAPAHDLHVPMMSLPLLCGTTLDSVPPPAGLKPEAGRREHWNAFLSMLGHPRIGLVWSGNPRHINDQARSMPLQALAPLFGLRADFVSLQKEVREQDRPGLLRHPLLDATDQLEDLADTAALIANLDLVISVDTSVAHLAASLGKPVWLLLPHAAEWRWLRERSDSPWYPSMRLFRQSVPGDWSGVVERVREALQIARGDFSVPAR</sequence>